<organism evidence="2 3">
    <name type="scientific">Brettanomyces naardenensis</name>
    <name type="common">Yeast</name>
    <dbReference type="NCBI Taxonomy" id="13370"/>
    <lineage>
        <taxon>Eukaryota</taxon>
        <taxon>Fungi</taxon>
        <taxon>Dikarya</taxon>
        <taxon>Ascomycota</taxon>
        <taxon>Saccharomycotina</taxon>
        <taxon>Pichiomycetes</taxon>
        <taxon>Pichiales</taxon>
        <taxon>Pichiaceae</taxon>
        <taxon>Brettanomyces</taxon>
    </lineage>
</organism>
<sequence>MSSTRNYPAVREWLRDPRNRSFWNEDLVTVKRSELGGLGVYARRDIELDPDDNESGLLLRIDKEAILSGPNSFISNLLYDSHVDGILALVLALLYEKGQGKKSPWFEYIDSFDFHDLKSHKLIVPPALWSDENRMLLEGTDAELMGVIDPEDIQSDYTVCLQFAEDNASIVEPPFELSPNTKDPEEENDRKFQLFAAACFAVTSRSFIIDNYQQLALVPAADLFNHDAYGQEDVHFVAIGRVCPFCGKCDDCGHDEYGPPDSEAEEYEMGDVESVGEDDGEDNKETNNEEEDTTPLSMSLIAELDRELDEKKKQEELERAEEESIDGDSEFDASELQLDPDQCCDIVVQKKVRKGQELMNTYGDLSNALLLSKYGFTVKHNPNDVTCLGRQIIAYRDSEGKKADERLQWWSSIGFSALEKYKNEIEEEEGSENAEDENPDNEDVEMNDEDDEDDEDDTSCGDDSDSVDDSWLLAASIDFCGDASLDAICVCNLLVMPEKGFSDLKGADNIEALIKAKMDKKARKLLAELCGDRLACLSGLKSRTFQKYSKGKLNSQREEAICTLLEGERDILEKCITKLG</sequence>
<feature type="compositionally biased region" description="Acidic residues" evidence="1">
    <location>
        <begin position="425"/>
        <end position="466"/>
    </location>
</feature>
<feature type="compositionally biased region" description="Acidic residues" evidence="1">
    <location>
        <begin position="318"/>
        <end position="331"/>
    </location>
</feature>
<reference evidence="2 3" key="1">
    <citation type="submission" date="2018-12" db="EMBL/GenBank/DDBJ databases">
        <authorList>
            <person name="Tiukova I."/>
            <person name="Dainat J."/>
        </authorList>
    </citation>
    <scope>NUCLEOTIDE SEQUENCE [LARGE SCALE GENOMIC DNA]</scope>
</reference>
<dbReference type="CDD" id="cd10527">
    <property type="entry name" value="SET_LSMT"/>
    <property type="match status" value="1"/>
</dbReference>
<dbReference type="GO" id="GO:0005634">
    <property type="term" value="C:nucleus"/>
    <property type="evidence" value="ECO:0007669"/>
    <property type="project" value="TreeGrafter"/>
</dbReference>
<name>A0A448YEE7_BRENA</name>
<dbReference type="Proteomes" id="UP000290900">
    <property type="component" value="Unassembled WGS sequence"/>
</dbReference>
<dbReference type="InParanoid" id="A0A448YEE7"/>
<dbReference type="STRING" id="13370.A0A448YEE7"/>
<feature type="region of interest" description="Disordered" evidence="1">
    <location>
        <begin position="257"/>
        <end position="297"/>
    </location>
</feature>
<dbReference type="PANTHER" id="PTHR13271:SF128">
    <property type="entry name" value="RIBOSOMAL LYSINE N-METHYLTRANSFERASE 3"/>
    <property type="match status" value="1"/>
</dbReference>
<dbReference type="Gene3D" id="3.90.1410.10">
    <property type="entry name" value="set domain protein methyltransferase, domain 1"/>
    <property type="match status" value="1"/>
</dbReference>
<gene>
    <name evidence="2" type="ORF">BRENAR_LOCUS51</name>
</gene>
<feature type="compositionally biased region" description="Acidic residues" evidence="1">
    <location>
        <begin position="262"/>
        <end position="293"/>
    </location>
</feature>
<dbReference type="OrthoDB" id="441812at2759"/>
<dbReference type="PANTHER" id="PTHR13271">
    <property type="entry name" value="UNCHARACTERIZED PUTATIVE METHYLTRANSFERASE"/>
    <property type="match status" value="1"/>
</dbReference>
<dbReference type="AlphaFoldDB" id="A0A448YEE7"/>
<proteinExistence type="predicted"/>
<evidence type="ECO:0000313" key="2">
    <source>
        <dbReference type="EMBL" id="VEU19313.1"/>
    </source>
</evidence>
<evidence type="ECO:0000313" key="3">
    <source>
        <dbReference type="Proteomes" id="UP000290900"/>
    </source>
</evidence>
<accession>A0A448YEE7</accession>
<feature type="region of interest" description="Disordered" evidence="1">
    <location>
        <begin position="310"/>
        <end position="331"/>
    </location>
</feature>
<dbReference type="InterPro" id="IPR046341">
    <property type="entry name" value="SET_dom_sf"/>
</dbReference>
<dbReference type="SUPFAM" id="SSF82199">
    <property type="entry name" value="SET domain"/>
    <property type="match status" value="2"/>
</dbReference>
<dbReference type="FunCoup" id="A0A448YEE7">
    <property type="interactions" value="153"/>
</dbReference>
<evidence type="ECO:0000256" key="1">
    <source>
        <dbReference type="SAM" id="MobiDB-lite"/>
    </source>
</evidence>
<dbReference type="GO" id="GO:0016279">
    <property type="term" value="F:protein-lysine N-methyltransferase activity"/>
    <property type="evidence" value="ECO:0007669"/>
    <property type="project" value="TreeGrafter"/>
</dbReference>
<feature type="region of interest" description="Disordered" evidence="1">
    <location>
        <begin position="424"/>
        <end position="466"/>
    </location>
</feature>
<protein>
    <submittedName>
        <fullName evidence="2">DEKNAAC100589</fullName>
    </submittedName>
</protein>
<dbReference type="InterPro" id="IPR050600">
    <property type="entry name" value="SETD3_SETD6_MTase"/>
</dbReference>
<dbReference type="EMBL" id="CAACVR010000001">
    <property type="protein sequence ID" value="VEU19313.1"/>
    <property type="molecule type" value="Genomic_DNA"/>
</dbReference>
<keyword evidence="3" id="KW-1185">Reference proteome</keyword>